<name>A0A2T4BCS8_9HYPO</name>
<gene>
    <name evidence="2" type="ORF">BBK36DRAFT_1168618</name>
</gene>
<evidence type="ECO:0000313" key="2">
    <source>
        <dbReference type="EMBL" id="PTB67115.1"/>
    </source>
</evidence>
<dbReference type="GeneID" id="36603319"/>
<reference evidence="3" key="1">
    <citation type="submission" date="2016-07" db="EMBL/GenBank/DDBJ databases">
        <title>Multiple horizontal gene transfer events from other fungi enriched the ability of initially mycotrophic Trichoderma (Ascomycota) to feed on dead plant biomass.</title>
        <authorList>
            <consortium name="DOE Joint Genome Institute"/>
            <person name="Atanasova L."/>
            <person name="Chenthamara K."/>
            <person name="Zhang J."/>
            <person name="Grujic M."/>
            <person name="Henrissat B."/>
            <person name="Kuo A."/>
            <person name="Aerts A."/>
            <person name="Salamov A."/>
            <person name="Lipzen A."/>
            <person name="Labutti K."/>
            <person name="Barry K."/>
            <person name="Miao Y."/>
            <person name="Rahimi M.J."/>
            <person name="Shen Q."/>
            <person name="Grigoriev I.V."/>
            <person name="Kubicek C.P."/>
            <person name="Druzhinina I.S."/>
        </authorList>
    </citation>
    <scope>NUCLEOTIDE SEQUENCE [LARGE SCALE GENOMIC DNA]</scope>
    <source>
        <strain evidence="3">TUCIM 6016</strain>
    </source>
</reference>
<dbReference type="OrthoDB" id="5366256at2759"/>
<evidence type="ECO:0000313" key="3">
    <source>
        <dbReference type="Proteomes" id="UP000241546"/>
    </source>
</evidence>
<protein>
    <recommendedName>
        <fullName evidence="4">C2H2-type domain-containing protein</fullName>
    </recommendedName>
</protein>
<dbReference type="Proteomes" id="UP000241546">
    <property type="component" value="Unassembled WGS sequence"/>
</dbReference>
<evidence type="ECO:0008006" key="4">
    <source>
        <dbReference type="Google" id="ProtNLM"/>
    </source>
</evidence>
<feature type="region of interest" description="Disordered" evidence="1">
    <location>
        <begin position="23"/>
        <end position="44"/>
    </location>
</feature>
<proteinExistence type="predicted"/>
<feature type="compositionally biased region" description="Low complexity" evidence="1">
    <location>
        <begin position="23"/>
        <end position="34"/>
    </location>
</feature>
<evidence type="ECO:0000256" key="1">
    <source>
        <dbReference type="SAM" id="MobiDB-lite"/>
    </source>
</evidence>
<accession>A0A2T4BCS8</accession>
<organism evidence="2 3">
    <name type="scientific">Trichoderma citrinoviride</name>
    <dbReference type="NCBI Taxonomy" id="58853"/>
    <lineage>
        <taxon>Eukaryota</taxon>
        <taxon>Fungi</taxon>
        <taxon>Dikarya</taxon>
        <taxon>Ascomycota</taxon>
        <taxon>Pezizomycotina</taxon>
        <taxon>Sordariomycetes</taxon>
        <taxon>Hypocreomycetidae</taxon>
        <taxon>Hypocreales</taxon>
        <taxon>Hypocreaceae</taxon>
        <taxon>Trichoderma</taxon>
    </lineage>
</organism>
<dbReference type="Gene3D" id="3.30.160.60">
    <property type="entry name" value="Classic Zinc Finger"/>
    <property type="match status" value="1"/>
</dbReference>
<keyword evidence="3" id="KW-1185">Reference proteome</keyword>
<sequence>MFESVNTPSSMVGPDFASILHPVSEPSVSPQSVPRTLHASTPKSVLTAEHRVLKKQREKVRRDSKVHTRVQRATDTNDNPFMQASLSAITSTMALPVYATSAPTTMSLLSEPAPTLSEPQYLPPYSPHMSEPAFTTQYQQHLPSNYSMSMDYQPTYATAGSYSTGTGSPDSTGHVRVVQNRPKPRCWEHGCNGRQFSTFSNLLRHQREKSGQAAKATCPNCGAEFTRTTARNGHLMHDKCKQRRNT</sequence>
<dbReference type="RefSeq" id="XP_024750435.1">
    <property type="nucleotide sequence ID" value="XM_024895201.1"/>
</dbReference>
<dbReference type="EMBL" id="KZ680212">
    <property type="protein sequence ID" value="PTB67115.1"/>
    <property type="molecule type" value="Genomic_DNA"/>
</dbReference>
<dbReference type="AlphaFoldDB" id="A0A2T4BCS8"/>